<dbReference type="SUPFAM" id="SSF49777">
    <property type="entry name" value="PEBP-like"/>
    <property type="match status" value="1"/>
</dbReference>
<organism evidence="2 3">
    <name type="scientific">Vitrella brassicaformis (strain CCMP3155)</name>
    <dbReference type="NCBI Taxonomy" id="1169540"/>
    <lineage>
        <taxon>Eukaryota</taxon>
        <taxon>Sar</taxon>
        <taxon>Alveolata</taxon>
        <taxon>Colpodellida</taxon>
        <taxon>Vitrellaceae</taxon>
        <taxon>Vitrella</taxon>
    </lineage>
</organism>
<dbReference type="InterPro" id="IPR008914">
    <property type="entry name" value="PEBP"/>
</dbReference>
<dbReference type="STRING" id="1169540.A0A0G4ELS1"/>
<dbReference type="Proteomes" id="UP000041254">
    <property type="component" value="Unassembled WGS sequence"/>
</dbReference>
<name>A0A0G4ELS1_VITBC</name>
<feature type="signal peptide" evidence="1">
    <location>
        <begin position="1"/>
        <end position="28"/>
    </location>
</feature>
<evidence type="ECO:0000256" key="1">
    <source>
        <dbReference type="SAM" id="SignalP"/>
    </source>
</evidence>
<gene>
    <name evidence="2" type="ORF">Vbra_7699</name>
</gene>
<dbReference type="InterPro" id="IPR005247">
    <property type="entry name" value="YbhB_YbcL/LppC-like"/>
</dbReference>
<feature type="chain" id="PRO_5005187285" description="YbhB/YbcL family Raf kinase inhibitor-like protein" evidence="1">
    <location>
        <begin position="29"/>
        <end position="220"/>
    </location>
</feature>
<dbReference type="CDD" id="cd00865">
    <property type="entry name" value="PEBP_bact_arch"/>
    <property type="match status" value="1"/>
</dbReference>
<dbReference type="InterPro" id="IPR036610">
    <property type="entry name" value="PEBP-like_sf"/>
</dbReference>
<dbReference type="AlphaFoldDB" id="A0A0G4ELS1"/>
<protein>
    <recommendedName>
        <fullName evidence="4">YbhB/YbcL family Raf kinase inhibitor-like protein</fullName>
    </recommendedName>
</protein>
<reference evidence="2 3" key="1">
    <citation type="submission" date="2014-11" db="EMBL/GenBank/DDBJ databases">
        <authorList>
            <person name="Zhu J."/>
            <person name="Qi W."/>
            <person name="Song R."/>
        </authorList>
    </citation>
    <scope>NUCLEOTIDE SEQUENCE [LARGE SCALE GENOMIC DNA]</scope>
</reference>
<keyword evidence="3" id="KW-1185">Reference proteome</keyword>
<evidence type="ECO:0000313" key="2">
    <source>
        <dbReference type="EMBL" id="CEL97778.1"/>
    </source>
</evidence>
<dbReference type="EMBL" id="CDMY01000256">
    <property type="protein sequence ID" value="CEL97778.1"/>
    <property type="molecule type" value="Genomic_DNA"/>
</dbReference>
<dbReference type="OrthoDB" id="10251855at2759"/>
<dbReference type="Pfam" id="PF01161">
    <property type="entry name" value="PBP"/>
    <property type="match status" value="1"/>
</dbReference>
<evidence type="ECO:0000313" key="3">
    <source>
        <dbReference type="Proteomes" id="UP000041254"/>
    </source>
</evidence>
<dbReference type="Gene3D" id="3.90.280.10">
    <property type="entry name" value="PEBP-like"/>
    <property type="match status" value="1"/>
</dbReference>
<proteinExistence type="predicted"/>
<evidence type="ECO:0008006" key="4">
    <source>
        <dbReference type="Google" id="ProtNLM"/>
    </source>
</evidence>
<dbReference type="PANTHER" id="PTHR30289:SF1">
    <property type="entry name" value="PEBP (PHOSPHATIDYLETHANOLAMINE-BINDING PROTEIN) FAMILY PROTEIN"/>
    <property type="match status" value="1"/>
</dbReference>
<dbReference type="PANTHER" id="PTHR30289">
    <property type="entry name" value="UNCHARACTERIZED PROTEIN YBCL-RELATED"/>
    <property type="match status" value="1"/>
</dbReference>
<keyword evidence="1" id="KW-0732">Signal</keyword>
<dbReference type="InParanoid" id="A0A0G4ELS1"/>
<dbReference type="VEuPathDB" id="CryptoDB:Vbra_7699"/>
<dbReference type="NCBIfam" id="TIGR00481">
    <property type="entry name" value="YbhB/YbcL family Raf kinase inhibitor-like protein"/>
    <property type="match status" value="1"/>
</dbReference>
<accession>A0A0G4ELS1</accession>
<sequence>MNRENRKSTTHHVVYTAIALALALPADAGYMVVKSPAFISEGRIPDRYTCYGLNQTLPLHWFQYPDGTESLVLIMRDLDAPWGEGQSGNHLFYHWLVWNIPPTLERIPPIRPEGDASMVGDEPFDQGTNDFFKFGKDAYGYGGPCPPHGVHRYEIKLYALDERRLTGLRRGSNSTEVIDAIRIAQEHGHVLEVAVMIGRVPAADPKRYARTNGHGQPTFI</sequence>